<feature type="compositionally biased region" description="Low complexity" evidence="1">
    <location>
        <begin position="801"/>
        <end position="811"/>
    </location>
</feature>
<comment type="caution">
    <text evidence="2">The sequence shown here is derived from an EMBL/GenBank/DDBJ whole genome shotgun (WGS) entry which is preliminary data.</text>
</comment>
<feature type="region of interest" description="Disordered" evidence="1">
    <location>
        <begin position="838"/>
        <end position="857"/>
    </location>
</feature>
<gene>
    <name evidence="2" type="ORF">BcabD6B2_54070</name>
</gene>
<keyword evidence="3" id="KW-1185">Reference proteome</keyword>
<feature type="region of interest" description="Disordered" evidence="1">
    <location>
        <begin position="1460"/>
        <end position="1553"/>
    </location>
</feature>
<feature type="compositionally biased region" description="Basic residues" evidence="1">
    <location>
        <begin position="758"/>
        <end position="769"/>
    </location>
</feature>
<protein>
    <submittedName>
        <fullName evidence="2">HEAT repeat containing protein</fullName>
    </submittedName>
</protein>
<dbReference type="SUPFAM" id="SSF48371">
    <property type="entry name" value="ARM repeat"/>
    <property type="match status" value="1"/>
</dbReference>
<dbReference type="Proteomes" id="UP001497744">
    <property type="component" value="Unassembled WGS sequence"/>
</dbReference>
<reference evidence="2 3" key="1">
    <citation type="submission" date="2021-06" db="EMBL/GenBank/DDBJ databases">
        <title>Genome sequence of Babesia caballi.</title>
        <authorList>
            <person name="Yamagishi J."/>
            <person name="Kidaka T."/>
            <person name="Ochi A."/>
        </authorList>
    </citation>
    <scope>NUCLEOTIDE SEQUENCE [LARGE SCALE GENOMIC DNA]</scope>
    <source>
        <strain evidence="2">USDA-D6B2</strain>
    </source>
</reference>
<feature type="compositionally biased region" description="Polar residues" evidence="1">
    <location>
        <begin position="1417"/>
        <end position="1431"/>
    </location>
</feature>
<evidence type="ECO:0000256" key="1">
    <source>
        <dbReference type="SAM" id="MobiDB-lite"/>
    </source>
</evidence>
<feature type="region of interest" description="Disordered" evidence="1">
    <location>
        <begin position="700"/>
        <end position="820"/>
    </location>
</feature>
<proteinExistence type="predicted"/>
<feature type="region of interest" description="Disordered" evidence="1">
    <location>
        <begin position="1343"/>
        <end position="1448"/>
    </location>
</feature>
<feature type="region of interest" description="Disordered" evidence="1">
    <location>
        <begin position="330"/>
        <end position="358"/>
    </location>
</feature>
<dbReference type="Gene3D" id="1.25.10.10">
    <property type="entry name" value="Leucine-rich Repeat Variant"/>
    <property type="match status" value="1"/>
</dbReference>
<feature type="compositionally biased region" description="Low complexity" evidence="1">
    <location>
        <begin position="1344"/>
        <end position="1378"/>
    </location>
</feature>
<feature type="compositionally biased region" description="Low complexity" evidence="1">
    <location>
        <begin position="1535"/>
        <end position="1548"/>
    </location>
</feature>
<feature type="compositionally biased region" description="Low complexity" evidence="1">
    <location>
        <begin position="744"/>
        <end position="755"/>
    </location>
</feature>
<dbReference type="InterPro" id="IPR016024">
    <property type="entry name" value="ARM-type_fold"/>
</dbReference>
<feature type="compositionally biased region" description="Low complexity" evidence="1">
    <location>
        <begin position="1460"/>
        <end position="1503"/>
    </location>
</feature>
<feature type="compositionally biased region" description="Polar residues" evidence="1">
    <location>
        <begin position="1439"/>
        <end position="1448"/>
    </location>
</feature>
<sequence length="2334" mass="249786">MTSAAPVKDERLSVSQPTRLPDPAALVSRKLMSSPQLSLSSLLEGTDAERAEKTQLLTLQFSHCHQSRRCDFAADAGTFCELLRGASSPLQVKVCELLVAYLKAAIVDSDLSDQEEGIRSSDQLLSFYRALHDDLVAHALPNVKAGDQCALFLCHFLSLCSSTRVFAAVVELFGDSVRSLLAAKGSSDLSAEKARRVIGVMKLLLFLTKAFGTPPAPSSAILSIASTVIKSTKTHLCRLYSYNVIAFLLRKLEGEEAVAAALPDLSAAQRRHVTALLKEANNLTDSHEWSFQYSSHAASPPVVLGESATAPAEVMTVPTEITAIPTDVTTESTEIVPTSPPAQPTSGTPMKPKVPEPASSISTCRVSVALNDADQTITPVENPIEAPPDAGSDAADPATPTAETAPVKAKPRTSARSYKWTKPCLEMPEQSKTAVSKSSPLRTGLYPPALPQDAHVQPFKMDWFKRMMSPFTGSDDCSKPFQLEKTPWKQKCEAIMAMVDHLRRLTGRVSVAACGQQLFDFLENILKFEATFPVVLGALRMLALLLEKGEDSSIRQIRSSSLLEPVFDRLNTTNHMIQCCAITCVAWFIRHNDGAATLEAIKKTLCHKSPLARIAMCNIISGSVELPPVAANPSQRLQCHRSQLDPLLELLLTDKNAQVRAAALECKRVFDDPEYAEAKSAINYQASLAIGATLGAKLKMPSSPNPTTPSVATRSHTTAEPAAAHVAGDSAVSSGMDAPAQQNPDAFGDAPAAPAKRPLVRRYLRRNARKQTSGDTIRDSRPAGSTDAGGDPDSPVPPPASSTSEAPPSEGHAPPATTGRNVVVSPAQSTLRNGAGVEVTSLPASSGARASQAVRRPLVRQPSVRAVVPTRMPAETAPPSCEASADEAALAAHIPAAILSKISRRGASRRTLTEGLYELGVWLQGHADLASALELDILRFVGACTNGFRETTRSGKAALHSFLEDFSALGISAQGAELLVAALSFDIANPKVESFLNQLAPRCDPNGFVMALLQGHHASEGHLAVSSLFRFFEGYLTSEVVSGLSADTVSAIAAQCAQFTSSDDAEVSRLSRVIMGIFGDVVPRDLDSRPVKVVNRDSVSPFSATSLDASPGRQQVPNLAVVRLRNDAHEDLGGSTSRNPISSHEEIHTIAIEPIASPSASVVSVSSPPSAFFEVPDKFNQALAIASSRLGSSVSAEIYACMFESSRESCLQQACAYWETLLQQPPHLLQGSLFGANAVRYELLLWLCHTLLRGACESQVIRCLCRLLARVKEVGAKLSLEESASLLDALSVYHSRNPGDALLLFDHLLQVADVTPELMSACPSPCVWRKALGEHMLADYRAVSPSTTSTEPSGSPLSHRNSSPRPSSAEASGSSISPVAGSVRKPVSPVETANNLPIYDKATSGNSPKTPNPPGSTTPFSASGPPESTRSADLPADKSGSSSGSQLPIVNRVQISVATSVHSDSHGSSSTSAPLTSTSASASTSSSADSSSTSGARTSAPATGDCSPVSPRLLKKSHSTSWEGVPAATEGRRGSLGSVGSNSSAASALPKRSMLPSAPVTEVPLAADLEPTARPKVVCDVGTSPIKELRRDTWINPNPEEPQDCVEADASTAAEQAAARNCIAGFDAMKSLSASTETVIPSEVLPGNFFSNSAAGSFSTSASAEEVSGGTDGTPPGGKLPPSIPILQEDDDEEYGRYPGDSVPKCTCTCAKSQTKAADSSARQGNVTEVDTAVSKSPKREAFEVGIQTTPAVPIHKRPSLRAAHEESCPTTVGAPSAGMPAPTGPKDVMASTPAGVVESARSSISSILSRHLHCDGLNANAESTQRLQRYMSLVEVILSDCSYISNFCLLSNYQDYHAFVPSIYDEEMVDNCVERARRILDHLSMFPDQQVVSALSPVLLDACHVSILRLCKEIEGFAELSMDSSRVLEAIVCLVELFTIASQQLSGRSLLQYCAVVIHCLALPKDCFHRNVRLYNGLSRLISANALEQGEDVLARLLVICVELCSQSLRRGDGGRILLAILRLTRILQVQTVCRLQGGARLNPEARGRHQQRGTPSPSPLRHELQRFQRLVRRFDRNLRPDVVEGALEPRLGDPPEQLGVGGVREPQAAAEIRARVLVRPAVVLRLKVLAELEPVDHEGVDRGGEQDAVHVEHRRVLQLVVRRGSRVAVVEEVPQYSERQYFPELRLLLVDEPGVAPQAPDAVLLRLDHQLLAECRRRRSQRAPDAALRRHLARVPYLPLSHDCHVKCVGEVLESPPRPALFRRQRLDHAEQLLLRHAGDVGQHLGQQRASVEQRLVAERQRHHEALEVAGAEVPARDVEQVRREVARIAVH</sequence>
<accession>A0AAV4M0I0</accession>
<dbReference type="InterPro" id="IPR011989">
    <property type="entry name" value="ARM-like"/>
</dbReference>
<evidence type="ECO:0000313" key="3">
    <source>
        <dbReference type="Proteomes" id="UP001497744"/>
    </source>
</evidence>
<feature type="region of interest" description="Disordered" evidence="1">
    <location>
        <begin position="379"/>
        <end position="415"/>
    </location>
</feature>
<dbReference type="PANTHER" id="PTHR48125">
    <property type="entry name" value="LP07818P1"/>
    <property type="match status" value="1"/>
</dbReference>
<dbReference type="EMBL" id="BPLF01000006">
    <property type="protein sequence ID" value="GIX65971.1"/>
    <property type="molecule type" value="Genomic_DNA"/>
</dbReference>
<dbReference type="RefSeq" id="XP_067718040.1">
    <property type="nucleotide sequence ID" value="XM_067861939.1"/>
</dbReference>
<organism evidence="2 3">
    <name type="scientific">Babesia caballi</name>
    <dbReference type="NCBI Taxonomy" id="5871"/>
    <lineage>
        <taxon>Eukaryota</taxon>
        <taxon>Sar</taxon>
        <taxon>Alveolata</taxon>
        <taxon>Apicomplexa</taxon>
        <taxon>Aconoidasida</taxon>
        <taxon>Piroplasmida</taxon>
        <taxon>Babesiidae</taxon>
        <taxon>Babesia</taxon>
    </lineage>
</organism>
<name>A0AAV4M0I0_BABCB</name>
<evidence type="ECO:0000313" key="2">
    <source>
        <dbReference type="EMBL" id="GIX65971.1"/>
    </source>
</evidence>
<feature type="region of interest" description="Disordered" evidence="1">
    <location>
        <begin position="1661"/>
        <end position="1681"/>
    </location>
</feature>
<dbReference type="PANTHER" id="PTHR48125:SF10">
    <property type="entry name" value="OS12G0136300 PROTEIN"/>
    <property type="match status" value="1"/>
</dbReference>
<dbReference type="GeneID" id="94197452"/>
<feature type="compositionally biased region" description="Polar residues" evidence="1">
    <location>
        <begin position="708"/>
        <end position="718"/>
    </location>
</feature>
<feature type="compositionally biased region" description="Low complexity" evidence="1">
    <location>
        <begin position="387"/>
        <end position="406"/>
    </location>
</feature>